<evidence type="ECO:0000259" key="1">
    <source>
        <dbReference type="Pfam" id="PF13259"/>
    </source>
</evidence>
<name>A0AAX6H7W6_IRIPA</name>
<accession>A0AAX6H7W6</accession>
<dbReference type="PANTHER" id="PTHR33373">
    <property type="entry name" value="OS07G0479600 PROTEIN"/>
    <property type="match status" value="1"/>
</dbReference>
<reference evidence="2" key="2">
    <citation type="submission" date="2023-04" db="EMBL/GenBank/DDBJ databases">
        <authorList>
            <person name="Bruccoleri R.E."/>
            <person name="Oakeley E.J."/>
            <person name="Faust A.-M."/>
            <person name="Dessus-Babus S."/>
            <person name="Altorfer M."/>
            <person name="Burckhardt D."/>
            <person name="Oertli M."/>
            <person name="Naumann U."/>
            <person name="Petersen F."/>
            <person name="Wong J."/>
        </authorList>
    </citation>
    <scope>NUCLEOTIDE SEQUENCE</scope>
    <source>
        <strain evidence="2">GSM-AAB239-AS_SAM_17_03QT</strain>
        <tissue evidence="2">Leaf</tissue>
    </source>
</reference>
<protein>
    <recommendedName>
        <fullName evidence="1">Gag1-like clamp domain-containing protein</fullName>
    </recommendedName>
</protein>
<feature type="domain" description="Gag1-like clamp" evidence="1">
    <location>
        <begin position="63"/>
        <end position="106"/>
    </location>
</feature>
<dbReference type="PANTHER" id="PTHR33373:SF28">
    <property type="entry name" value="OS07G0479600 PROTEIN"/>
    <property type="match status" value="1"/>
</dbReference>
<reference evidence="2" key="1">
    <citation type="journal article" date="2023" name="GigaByte">
        <title>Genome assembly of the bearded iris, Iris pallida Lam.</title>
        <authorList>
            <person name="Bruccoleri R.E."/>
            <person name="Oakeley E.J."/>
            <person name="Faust A.M.E."/>
            <person name="Altorfer M."/>
            <person name="Dessus-Babus S."/>
            <person name="Burckhardt D."/>
            <person name="Oertli M."/>
            <person name="Naumann U."/>
            <person name="Petersen F."/>
            <person name="Wong J."/>
        </authorList>
    </citation>
    <scope>NUCLEOTIDE SEQUENCE</scope>
    <source>
        <strain evidence="2">GSM-AAB239-AS_SAM_17_03QT</strain>
    </source>
</reference>
<sequence length="152" mass="17299">MGCCVGGLAKSHSTSDIRAPIKRNIGQSSRRNRRQWSSSPEVMESNVSISYSLDTRLSSGPSTVIEENKSVEENVKNNSFVNHAAIAWNQRRKEWVGDQSKRPHRVSREPIISWCTTYEDLLSTNQPFTQPIPLSEMVDFLVDIWNEEGLYD</sequence>
<keyword evidence="3" id="KW-1185">Reference proteome</keyword>
<gene>
    <name evidence="2" type="ORF">M6B38_324950</name>
</gene>
<proteinExistence type="predicted"/>
<dbReference type="Proteomes" id="UP001140949">
    <property type="component" value="Unassembled WGS sequence"/>
</dbReference>
<dbReference type="AlphaFoldDB" id="A0AAX6H7W6"/>
<organism evidence="2 3">
    <name type="scientific">Iris pallida</name>
    <name type="common">Sweet iris</name>
    <dbReference type="NCBI Taxonomy" id="29817"/>
    <lineage>
        <taxon>Eukaryota</taxon>
        <taxon>Viridiplantae</taxon>
        <taxon>Streptophyta</taxon>
        <taxon>Embryophyta</taxon>
        <taxon>Tracheophyta</taxon>
        <taxon>Spermatophyta</taxon>
        <taxon>Magnoliopsida</taxon>
        <taxon>Liliopsida</taxon>
        <taxon>Asparagales</taxon>
        <taxon>Iridaceae</taxon>
        <taxon>Iridoideae</taxon>
        <taxon>Irideae</taxon>
        <taxon>Iris</taxon>
    </lineage>
</organism>
<evidence type="ECO:0000313" key="3">
    <source>
        <dbReference type="Proteomes" id="UP001140949"/>
    </source>
</evidence>
<feature type="domain" description="Gag1-like clamp" evidence="1">
    <location>
        <begin position="112"/>
        <end position="152"/>
    </location>
</feature>
<dbReference type="EMBL" id="JANAVB010011800">
    <property type="protein sequence ID" value="KAJ6836697.1"/>
    <property type="molecule type" value="Genomic_DNA"/>
</dbReference>
<evidence type="ECO:0000313" key="2">
    <source>
        <dbReference type="EMBL" id="KAJ6836697.1"/>
    </source>
</evidence>
<dbReference type="InterPro" id="IPR025124">
    <property type="entry name" value="Gag1-like_clamp"/>
</dbReference>
<comment type="caution">
    <text evidence="2">The sequence shown here is derived from an EMBL/GenBank/DDBJ whole genome shotgun (WGS) entry which is preliminary data.</text>
</comment>
<dbReference type="Pfam" id="PF13259">
    <property type="entry name" value="clamp_Gag1-like"/>
    <property type="match status" value="2"/>
</dbReference>